<organism evidence="2">
    <name type="scientific">hydrothermal vent metagenome</name>
    <dbReference type="NCBI Taxonomy" id="652676"/>
    <lineage>
        <taxon>unclassified sequences</taxon>
        <taxon>metagenomes</taxon>
        <taxon>ecological metagenomes</taxon>
    </lineage>
</organism>
<feature type="domain" description="YcgL" evidence="1">
    <location>
        <begin position="1"/>
        <end position="82"/>
    </location>
</feature>
<dbReference type="Pfam" id="PF05166">
    <property type="entry name" value="YcgL"/>
    <property type="match status" value="1"/>
</dbReference>
<dbReference type="PANTHER" id="PTHR38109:SF1">
    <property type="entry name" value="PROTEIN YCGL"/>
    <property type="match status" value="1"/>
</dbReference>
<dbReference type="InterPro" id="IPR038068">
    <property type="entry name" value="YcgL-like_sf"/>
</dbReference>
<evidence type="ECO:0000313" key="2">
    <source>
        <dbReference type="EMBL" id="VAW74937.1"/>
    </source>
</evidence>
<dbReference type="PANTHER" id="PTHR38109">
    <property type="entry name" value="PROTEIN YCGL"/>
    <property type="match status" value="1"/>
</dbReference>
<accession>A0A3B0YGZ3</accession>
<evidence type="ECO:0000259" key="1">
    <source>
        <dbReference type="PROSITE" id="PS51648"/>
    </source>
</evidence>
<name>A0A3B0YGZ3_9ZZZZ</name>
<dbReference type="Gene3D" id="3.10.510.20">
    <property type="entry name" value="YcgL domain"/>
    <property type="match status" value="1"/>
</dbReference>
<sequence length="82" mass="9646">MQCFVYRSTKKRDTYIYVERKGDFLKIPDKLQTMLGNLEFVMNLELSEKRSLANANPEHVMQLLGEQGYYLQLPPAEYIKAQ</sequence>
<gene>
    <name evidence="2" type="ORF">MNBD_GAMMA12-2467</name>
</gene>
<protein>
    <recommendedName>
        <fullName evidence="1">YcgL domain-containing protein</fullName>
    </recommendedName>
</protein>
<dbReference type="InterPro" id="IPR027354">
    <property type="entry name" value="YcgL_dom"/>
</dbReference>
<dbReference type="SUPFAM" id="SSF160191">
    <property type="entry name" value="YcgL-like"/>
    <property type="match status" value="1"/>
</dbReference>
<reference evidence="2" key="1">
    <citation type="submission" date="2018-06" db="EMBL/GenBank/DDBJ databases">
        <authorList>
            <person name="Zhirakovskaya E."/>
        </authorList>
    </citation>
    <scope>NUCLEOTIDE SEQUENCE</scope>
</reference>
<dbReference type="HAMAP" id="MF_01866">
    <property type="entry name" value="UPF0745"/>
    <property type="match status" value="1"/>
</dbReference>
<dbReference type="PROSITE" id="PS51648">
    <property type="entry name" value="YCGL"/>
    <property type="match status" value="1"/>
</dbReference>
<dbReference type="EMBL" id="UOFL01000072">
    <property type="protein sequence ID" value="VAW74937.1"/>
    <property type="molecule type" value="Genomic_DNA"/>
</dbReference>
<dbReference type="AlphaFoldDB" id="A0A3B0YGZ3"/>
<proteinExistence type="inferred from homology"/>